<protein>
    <submittedName>
        <fullName evidence="1">Uncharacterized protein</fullName>
    </submittedName>
</protein>
<name>A0A2T5GP60_9SPHN</name>
<organism evidence="1 2">
    <name type="scientific">Sphingomonas aurantiaca</name>
    <dbReference type="NCBI Taxonomy" id="185949"/>
    <lineage>
        <taxon>Bacteria</taxon>
        <taxon>Pseudomonadati</taxon>
        <taxon>Pseudomonadota</taxon>
        <taxon>Alphaproteobacteria</taxon>
        <taxon>Sphingomonadales</taxon>
        <taxon>Sphingomonadaceae</taxon>
        <taxon>Sphingomonas</taxon>
    </lineage>
</organism>
<gene>
    <name evidence="1" type="ORF">C8J26_1447</name>
</gene>
<dbReference type="EMBL" id="QAOG01000002">
    <property type="protein sequence ID" value="PTQ61124.1"/>
    <property type="molecule type" value="Genomic_DNA"/>
</dbReference>
<keyword evidence="2" id="KW-1185">Reference proteome</keyword>
<evidence type="ECO:0000313" key="2">
    <source>
        <dbReference type="Proteomes" id="UP000244189"/>
    </source>
</evidence>
<sequence>MANDVDDQLSRLAQRPMPDLATLEADVFATIAENARNRATGRAIGIWSVGVALATGVVGGATLAGSIAPAHAAAQAAGPFGIDTPLAPSTLLLGR</sequence>
<dbReference type="Proteomes" id="UP000244189">
    <property type="component" value="Unassembled WGS sequence"/>
</dbReference>
<proteinExistence type="predicted"/>
<dbReference type="AlphaFoldDB" id="A0A2T5GP60"/>
<dbReference type="RefSeq" id="WP_107957302.1">
    <property type="nucleotide sequence ID" value="NZ_JASPFP010000001.1"/>
</dbReference>
<comment type="caution">
    <text evidence="1">The sequence shown here is derived from an EMBL/GenBank/DDBJ whole genome shotgun (WGS) entry which is preliminary data.</text>
</comment>
<evidence type="ECO:0000313" key="1">
    <source>
        <dbReference type="EMBL" id="PTQ61124.1"/>
    </source>
</evidence>
<reference evidence="1 2" key="1">
    <citation type="submission" date="2018-04" db="EMBL/GenBank/DDBJ databases">
        <title>Genomic Encyclopedia of Type Strains, Phase III (KMG-III): the genomes of soil and plant-associated and newly described type strains.</title>
        <authorList>
            <person name="Whitman W."/>
        </authorList>
    </citation>
    <scope>NUCLEOTIDE SEQUENCE [LARGE SCALE GENOMIC DNA]</scope>
    <source>
        <strain evidence="1 2">MA101b</strain>
    </source>
</reference>
<accession>A0A2T5GP60</accession>